<evidence type="ECO:0000313" key="2">
    <source>
        <dbReference type="Proteomes" id="UP001235840"/>
    </source>
</evidence>
<sequence>MLGIIRVLTTEDQDVLLEHGQQMQEYLNVKSVTKCIPEQPYGVHDKASEAIAIPKIAQLAQEMKQENDIKVITISCAGDPGLDEASAAVSIPVLGAGVCGARAAKLAGSKVGIIGITEAPPERMKRELGDSFHSYTYEPNLRKATDLFAVDASEKLYHKVSELIAGGADVILFACTGFSTIKLKDYLSRHLEVPIIDLVEAQAVEFRLIVGEAE</sequence>
<keyword evidence="2" id="KW-1185">Reference proteome</keyword>
<dbReference type="InterPro" id="IPR001920">
    <property type="entry name" value="Asp/Glu_race"/>
</dbReference>
<dbReference type="Proteomes" id="UP001235840">
    <property type="component" value="Unassembled WGS sequence"/>
</dbReference>
<dbReference type="RefSeq" id="WP_307397232.1">
    <property type="nucleotide sequence ID" value="NZ_BAAADK010000013.1"/>
</dbReference>
<name>A0ABT9W3U9_9BACI</name>
<dbReference type="EMBL" id="JAUSTY010000021">
    <property type="protein sequence ID" value="MDQ0167918.1"/>
    <property type="molecule type" value="Genomic_DNA"/>
</dbReference>
<dbReference type="InterPro" id="IPR015942">
    <property type="entry name" value="Asp/Glu/hydantoin_racemase"/>
</dbReference>
<comment type="caution">
    <text evidence="1">The sequence shown here is derived from an EMBL/GenBank/DDBJ whole genome shotgun (WGS) entry which is preliminary data.</text>
</comment>
<organism evidence="1 2">
    <name type="scientific">Caldalkalibacillus horti</name>
    <dbReference type="NCBI Taxonomy" id="77523"/>
    <lineage>
        <taxon>Bacteria</taxon>
        <taxon>Bacillati</taxon>
        <taxon>Bacillota</taxon>
        <taxon>Bacilli</taxon>
        <taxon>Bacillales</taxon>
        <taxon>Bacillaceae</taxon>
        <taxon>Caldalkalibacillus</taxon>
    </lineage>
</organism>
<accession>A0ABT9W3U9</accession>
<proteinExistence type="predicted"/>
<evidence type="ECO:0000313" key="1">
    <source>
        <dbReference type="EMBL" id="MDQ0167918.1"/>
    </source>
</evidence>
<protein>
    <submittedName>
        <fullName evidence="1">Asp/Glu/hydantoin racemase</fullName>
    </submittedName>
</protein>
<dbReference type="Gene3D" id="3.40.50.1860">
    <property type="match status" value="2"/>
</dbReference>
<reference evidence="1 2" key="1">
    <citation type="submission" date="2023-07" db="EMBL/GenBank/DDBJ databases">
        <title>Genomic Encyclopedia of Type Strains, Phase IV (KMG-IV): sequencing the most valuable type-strain genomes for metagenomic binning, comparative biology and taxonomic classification.</title>
        <authorList>
            <person name="Goeker M."/>
        </authorList>
    </citation>
    <scope>NUCLEOTIDE SEQUENCE [LARGE SCALE GENOMIC DNA]</scope>
    <source>
        <strain evidence="1 2">DSM 12751</strain>
    </source>
</reference>
<gene>
    <name evidence="1" type="ORF">J2S11_003848</name>
</gene>
<dbReference type="Pfam" id="PF01177">
    <property type="entry name" value="Asp_Glu_race"/>
    <property type="match status" value="1"/>
</dbReference>